<protein>
    <submittedName>
        <fullName evidence="1">Uncharacterized protein</fullName>
    </submittedName>
</protein>
<accession>A0A5C3FXG5</accession>
<dbReference type="Proteomes" id="UP000325008">
    <property type="component" value="Unassembled WGS sequence"/>
</dbReference>
<organism evidence="1 2">
    <name type="scientific">Pseudozyma antarctica</name>
    <name type="common">Yeast</name>
    <name type="synonym">Candida antarctica</name>
    <dbReference type="NCBI Taxonomy" id="84753"/>
    <lineage>
        <taxon>Eukaryota</taxon>
        <taxon>Fungi</taxon>
        <taxon>Dikarya</taxon>
        <taxon>Basidiomycota</taxon>
        <taxon>Ustilaginomycotina</taxon>
        <taxon>Ustilaginomycetes</taxon>
        <taxon>Ustilaginales</taxon>
        <taxon>Ustilaginaceae</taxon>
        <taxon>Moesziomyces</taxon>
    </lineage>
</organism>
<comment type="caution">
    <text evidence="1">The sequence shown here is derived from an EMBL/GenBank/DDBJ whole genome shotgun (WGS) entry which is preliminary data.</text>
</comment>
<sequence length="169" mass="18793">MTRSQAPTVDDRSSRCTLVMQASAQRLPKQLVIEKKNDRLQLQPWQRVLNAPSEKRACSPLAAELQMYIFRRLGVRSAVQFACRGFRFGTDTTDRSSNRFETAVEETTEFGISAHVRARIPCTSLSVSSESGVGFRERIGKTGQTFGTSGYTLASVSSQLYRDTSAELC</sequence>
<keyword evidence="2" id="KW-1185">Reference proteome</keyword>
<gene>
    <name evidence="1" type="ORF">PSANT_06030</name>
</gene>
<dbReference type="AlphaFoldDB" id="A0A5C3FXG5"/>
<evidence type="ECO:0000313" key="2">
    <source>
        <dbReference type="Proteomes" id="UP000325008"/>
    </source>
</evidence>
<name>A0A5C3FXG5_PSEA2</name>
<proteinExistence type="predicted"/>
<dbReference type="EMBL" id="OOIQ01000018">
    <property type="protein sequence ID" value="SPO48341.1"/>
    <property type="molecule type" value="Genomic_DNA"/>
</dbReference>
<reference evidence="1" key="1">
    <citation type="submission" date="2018-03" db="EMBL/GenBank/DDBJ databases">
        <authorList>
            <person name="Guldener U."/>
        </authorList>
    </citation>
    <scope>NUCLEOTIDE SEQUENCE [LARGE SCALE GENOMIC DNA]</scope>
    <source>
        <strain evidence="1">ATCC34888</strain>
    </source>
</reference>
<evidence type="ECO:0000313" key="1">
    <source>
        <dbReference type="EMBL" id="SPO48341.1"/>
    </source>
</evidence>